<dbReference type="Proteomes" id="UP000195879">
    <property type="component" value="Chromosome 8"/>
</dbReference>
<organism evidence="3 4">
    <name type="scientific">Plasmodium chabaudi adami</name>
    <dbReference type="NCBI Taxonomy" id="5826"/>
    <lineage>
        <taxon>Eukaryota</taxon>
        <taxon>Sar</taxon>
        <taxon>Alveolata</taxon>
        <taxon>Apicomplexa</taxon>
        <taxon>Aconoidasida</taxon>
        <taxon>Haemosporida</taxon>
        <taxon>Plasmodiidae</taxon>
        <taxon>Plasmodium</taxon>
        <taxon>Plasmodium (Vinckeia)</taxon>
    </lineage>
</organism>
<feature type="compositionally biased region" description="Basic and acidic residues" evidence="1">
    <location>
        <begin position="87"/>
        <end position="111"/>
    </location>
</feature>
<gene>
    <name evidence="3" type="ORF">PCHDK_000178300</name>
</gene>
<feature type="region of interest" description="Disordered" evidence="1">
    <location>
        <begin position="275"/>
        <end position="296"/>
    </location>
</feature>
<evidence type="ECO:0000256" key="2">
    <source>
        <dbReference type="SAM" id="SignalP"/>
    </source>
</evidence>
<feature type="chain" id="PRO_5008920403" evidence="2">
    <location>
        <begin position="20"/>
        <end position="460"/>
    </location>
</feature>
<feature type="signal peptide" evidence="2">
    <location>
        <begin position="1"/>
        <end position="19"/>
    </location>
</feature>
<evidence type="ECO:0000313" key="4">
    <source>
        <dbReference type="Proteomes" id="UP000195879"/>
    </source>
</evidence>
<feature type="region of interest" description="Disordered" evidence="1">
    <location>
        <begin position="61"/>
        <end position="153"/>
    </location>
</feature>
<protein>
    <submittedName>
        <fullName evidence="3">Uncharacterized protein</fullName>
    </submittedName>
</protein>
<dbReference type="AlphaFoldDB" id="A0A1D3RUR1"/>
<keyword evidence="2" id="KW-0732">Signal</keyword>
<dbReference type="OrthoDB" id="372885at2759"/>
<accession>A0A1D3RUR1</accession>
<dbReference type="EMBL" id="LT608202">
    <property type="protein sequence ID" value="SCN59916.1"/>
    <property type="molecule type" value="Genomic_DNA"/>
</dbReference>
<reference evidence="3 4" key="1">
    <citation type="submission" date="2016-08" db="EMBL/GenBank/DDBJ databases">
        <authorList>
            <consortium name="Pathogen Informatics"/>
        </authorList>
    </citation>
    <scope>NUCLEOTIDE SEQUENCE [LARGE SCALE GENOMIC DNA]</scope>
    <source>
        <strain evidence="3 4">DK</strain>
    </source>
</reference>
<evidence type="ECO:0000256" key="1">
    <source>
        <dbReference type="SAM" id="MobiDB-lite"/>
    </source>
</evidence>
<proteinExistence type="predicted"/>
<sequence length="460" mass="52251">MKITFSLFFTLVIVTKLNSKYNVYCAKDYTNESNEIKYAPYTFDLSSYDLGSQDNFLINLEHDEPKQNLRKKRNENPLEYSEGSNHNTEEYTTRNDANDTISHEQSEHETATPEYPEQHSSTYEHHHTSNINESSLDTKLEHEPSVQGGLPPYFHNVETEEKYYNNSNYNKADSAEANYNTEHVNVNDADANKEVNEFIGAPGPHPHGNPAGPAESSYNTEHAYVNESLVEGGSHPHVDHVTPAEAHYNREHEDANEFIGAPGHTPHVNYAGPEESNYDREHPDANESLVEGGSHPHVDHVTPAEAHYNREHEDANEFIGAPGHTPHIDHVDPASKEEDAWNVIAMSESKKQVNEPSYKTAEINQIFIKGIDLCKDIFDFRRTKSTYKHENNANNEITPEEPESSENHQITVDARDDIDPLPIVSKVYIIDNTLEQYMKDIYSILINIQNTIEKSKTVVE</sequence>
<evidence type="ECO:0000313" key="3">
    <source>
        <dbReference type="EMBL" id="SCN59916.1"/>
    </source>
</evidence>
<name>A0A1D3RUR1_PLACE</name>